<dbReference type="KEGG" id="vg:29059241"/>
<name>A0A192YAK5_9CAUD</name>
<reference evidence="1 2" key="1">
    <citation type="submission" date="2016-04" db="EMBL/GenBank/DDBJ databases">
        <title>Comparative genomics of Morganella phages MP1 and MP2 define new clades among the T4 and T7-like Viruses.</title>
        <authorList>
            <person name="Pinto G."/>
            <person name="Oliveira A."/>
            <person name="Malgorzata L."/>
            <person name="Kropinski A."/>
            <person name="Azeredo J."/>
        </authorList>
    </citation>
    <scope>NUCLEOTIDE SEQUENCE [LARGE SCALE GENOMIC DNA]</scope>
</reference>
<dbReference type="EMBL" id="KX078569">
    <property type="protein sequence ID" value="ANM46528.1"/>
    <property type="molecule type" value="Genomic_DNA"/>
</dbReference>
<dbReference type="RefSeq" id="YP_009280028.1">
    <property type="nucleotide sequence ID" value="NC_031020.1"/>
</dbReference>
<dbReference type="Proteomes" id="UP000203816">
    <property type="component" value="Segment"/>
</dbReference>
<evidence type="ECO:0000313" key="1">
    <source>
        <dbReference type="EMBL" id="ANM46528.1"/>
    </source>
</evidence>
<proteinExistence type="predicted"/>
<protein>
    <submittedName>
        <fullName evidence="1">Uncharacterized protein</fullName>
    </submittedName>
</protein>
<organism evidence="1 2">
    <name type="scientific">Morganella phage vB_MmoM_MP1</name>
    <dbReference type="NCBI Taxonomy" id="1852628"/>
    <lineage>
        <taxon>Viruses</taxon>
        <taxon>Duplodnaviria</taxon>
        <taxon>Heunggongvirae</taxon>
        <taxon>Uroviricota</taxon>
        <taxon>Caudoviricetes</taxon>
        <taxon>Pantevenvirales</taxon>
        <taxon>Straboviridae</taxon>
        <taxon>Gualtarvirus</taxon>
        <taxon>Gualtarvirus mp1</taxon>
    </lineage>
</organism>
<dbReference type="OrthoDB" id="24011at10239"/>
<accession>A0A192YAK5</accession>
<evidence type="ECO:0000313" key="2">
    <source>
        <dbReference type="Proteomes" id="UP000203816"/>
    </source>
</evidence>
<gene>
    <name evidence="1" type="ORF">MP1_gp0170</name>
</gene>
<sequence length="136" mass="15900">MKDYDKDLRCVIIPTNGFNGHYRDIGIHVFTDQDIEIRNKAEKLARHFYKDYDIRSEMVQYLQCRNMMQVLGLALDKKVDSVIFWAPENSKGVIKGGTRTAVYLARYLGIKTYNLYFPEIMEFVKAELDILPVLDI</sequence>
<dbReference type="GeneID" id="29059241"/>
<keyword evidence="2" id="KW-1185">Reference proteome</keyword>